<dbReference type="Pfam" id="PF02954">
    <property type="entry name" value="HTH_8"/>
    <property type="match status" value="1"/>
</dbReference>
<dbReference type="CDD" id="cd00009">
    <property type="entry name" value="AAA"/>
    <property type="match status" value="1"/>
</dbReference>
<sequence>MGLMTIASNVQNISEAIASVIKVDVTVVDNEYKRIAGTGSYRERIGEEVNQNSVFGVAIKKGEGFIIENAGQHAVCLQCVDAKDCKEYAEVCCPIKVNNEVVGVIGLIAFEEKQRDEILHNQSNLIKFLNKMADLISSKLLEQKNTDKIQLLVKELEVVLNSVDKGILAVDDKGRILRYNERALKLFQTSEKEIMHKNIKDFIGMATFRSLAKEKYKIKNGEFVYKNKEYHLRGVFDTNPISIDHESFGIVFVFSKLSDILNTVNDITTGTIATDFDEIIGDSLIFREVKLEAKKASQSTSTILIQGESGTGKELFARAIHFHSDRVKAPFIPINCAAIPEQLLESELFGYEEGAFTGAKRGGKAGKFLLATGGTIFLDEIGDMPLHLQTKLLRVLQEQMIEKIGGKELIPIDVRVVAATNQDLERKVLEGEFRQDLFYRINVIPLQIPPLRERKEDIFTLVEYLLSKCNIKLRKHIKEVDPQALDIFMHYHWPGNVRELENTIEYAVNMCNSSVIKKEDLPKRLISRDISLSPFKQERIIPIRDLEKREIQKAVAYYSNRKQNIAEAAEALGISRATLYRKIKEYDIKIVSK</sequence>
<gene>
    <name evidence="5" type="ORF">CACET_c19000</name>
</gene>
<dbReference type="PANTHER" id="PTHR32071:SF57">
    <property type="entry name" value="C4-DICARBOXYLATE TRANSPORT TRANSCRIPTIONAL REGULATORY PROTEIN DCTD"/>
    <property type="match status" value="1"/>
</dbReference>
<dbReference type="PATRIC" id="fig|84022.5.peg.77"/>
<dbReference type="SMART" id="SM00382">
    <property type="entry name" value="AAA"/>
    <property type="match status" value="1"/>
</dbReference>
<evidence type="ECO:0000256" key="2">
    <source>
        <dbReference type="ARBA" id="ARBA00022840"/>
    </source>
</evidence>
<dbReference type="Gene3D" id="3.40.50.300">
    <property type="entry name" value="P-loop containing nucleotide triphosphate hydrolases"/>
    <property type="match status" value="1"/>
</dbReference>
<dbReference type="Gene3D" id="3.30.450.40">
    <property type="match status" value="1"/>
</dbReference>
<dbReference type="EMBL" id="CP009687">
    <property type="protein sequence ID" value="AKL95348.1"/>
    <property type="molecule type" value="Genomic_DNA"/>
</dbReference>
<dbReference type="InterPro" id="IPR003593">
    <property type="entry name" value="AAA+_ATPase"/>
</dbReference>
<dbReference type="Gene3D" id="3.30.450.20">
    <property type="entry name" value="PAS domain"/>
    <property type="match status" value="1"/>
</dbReference>
<dbReference type="InterPro" id="IPR035965">
    <property type="entry name" value="PAS-like_dom_sf"/>
</dbReference>
<dbReference type="SUPFAM" id="SSF55785">
    <property type="entry name" value="PYP-like sensor domain (PAS domain)"/>
    <property type="match status" value="1"/>
</dbReference>
<protein>
    <submittedName>
        <fullName evidence="5">Sigma54 specific transcriptional regulator Fis family</fullName>
    </submittedName>
</protein>
<dbReference type="InterPro" id="IPR009057">
    <property type="entry name" value="Homeodomain-like_sf"/>
</dbReference>
<keyword evidence="1" id="KW-0547">Nucleotide-binding</keyword>
<dbReference type="InterPro" id="IPR013767">
    <property type="entry name" value="PAS_fold"/>
</dbReference>
<keyword evidence="3" id="KW-0805">Transcription regulation</keyword>
<dbReference type="InterPro" id="IPR000014">
    <property type="entry name" value="PAS"/>
</dbReference>
<dbReference type="InterPro" id="IPR025662">
    <property type="entry name" value="Sigma_54_int_dom_ATP-bd_1"/>
</dbReference>
<dbReference type="FunFam" id="3.40.50.300:FF:000006">
    <property type="entry name" value="DNA-binding transcriptional regulator NtrC"/>
    <property type="match status" value="1"/>
</dbReference>
<dbReference type="SUPFAM" id="SSF55781">
    <property type="entry name" value="GAF domain-like"/>
    <property type="match status" value="1"/>
</dbReference>
<organism evidence="5 6">
    <name type="scientific">Clostridium aceticum</name>
    <dbReference type="NCBI Taxonomy" id="84022"/>
    <lineage>
        <taxon>Bacteria</taxon>
        <taxon>Bacillati</taxon>
        <taxon>Bacillota</taxon>
        <taxon>Clostridia</taxon>
        <taxon>Eubacteriales</taxon>
        <taxon>Clostridiaceae</taxon>
        <taxon>Clostridium</taxon>
    </lineage>
</organism>
<keyword evidence="4" id="KW-0804">Transcription</keyword>
<dbReference type="InterPro" id="IPR002078">
    <property type="entry name" value="Sigma_54_int"/>
</dbReference>
<dbReference type="Pfam" id="PF25601">
    <property type="entry name" value="AAA_lid_14"/>
    <property type="match status" value="1"/>
</dbReference>
<dbReference type="GO" id="GO:0006355">
    <property type="term" value="P:regulation of DNA-templated transcription"/>
    <property type="evidence" value="ECO:0007669"/>
    <property type="project" value="InterPro"/>
</dbReference>
<dbReference type="CDD" id="cd00130">
    <property type="entry name" value="PAS"/>
    <property type="match status" value="1"/>
</dbReference>
<dbReference type="Gene3D" id="1.10.8.60">
    <property type="match status" value="1"/>
</dbReference>
<keyword evidence="2" id="KW-0067">ATP-binding</keyword>
<dbReference type="OrthoDB" id="9803970at2"/>
<evidence type="ECO:0000256" key="1">
    <source>
        <dbReference type="ARBA" id="ARBA00022741"/>
    </source>
</evidence>
<dbReference type="SUPFAM" id="SSF46689">
    <property type="entry name" value="Homeodomain-like"/>
    <property type="match status" value="1"/>
</dbReference>
<dbReference type="Pfam" id="PF00989">
    <property type="entry name" value="PAS"/>
    <property type="match status" value="1"/>
</dbReference>
<dbReference type="SMART" id="SM00091">
    <property type="entry name" value="PAS"/>
    <property type="match status" value="1"/>
</dbReference>
<dbReference type="PANTHER" id="PTHR32071">
    <property type="entry name" value="TRANSCRIPTIONAL REGULATORY PROTEIN"/>
    <property type="match status" value="1"/>
</dbReference>
<dbReference type="Pfam" id="PF00158">
    <property type="entry name" value="Sigma54_activat"/>
    <property type="match status" value="1"/>
</dbReference>
<dbReference type="Gene3D" id="1.10.10.60">
    <property type="entry name" value="Homeodomain-like"/>
    <property type="match status" value="1"/>
</dbReference>
<dbReference type="InterPro" id="IPR029016">
    <property type="entry name" value="GAF-like_dom_sf"/>
</dbReference>
<dbReference type="STRING" id="84022.CACET_c19000"/>
<dbReference type="PROSITE" id="PS50045">
    <property type="entry name" value="SIGMA54_INTERACT_4"/>
    <property type="match status" value="1"/>
</dbReference>
<name>A0A0D8II62_9CLOT</name>
<dbReference type="GO" id="GO:0005524">
    <property type="term" value="F:ATP binding"/>
    <property type="evidence" value="ECO:0007669"/>
    <property type="project" value="UniProtKB-KW"/>
</dbReference>
<evidence type="ECO:0000256" key="3">
    <source>
        <dbReference type="ARBA" id="ARBA00023015"/>
    </source>
</evidence>
<dbReference type="InterPro" id="IPR025944">
    <property type="entry name" value="Sigma_54_int_dom_CS"/>
</dbReference>
<evidence type="ECO:0000313" key="6">
    <source>
        <dbReference type="Proteomes" id="UP000035704"/>
    </source>
</evidence>
<dbReference type="InterPro" id="IPR027417">
    <property type="entry name" value="P-loop_NTPase"/>
</dbReference>
<dbReference type="PROSITE" id="PS50112">
    <property type="entry name" value="PAS"/>
    <property type="match status" value="1"/>
</dbReference>
<dbReference type="RefSeq" id="WP_044822922.1">
    <property type="nucleotide sequence ID" value="NZ_CP009687.1"/>
</dbReference>
<keyword evidence="6" id="KW-1185">Reference proteome</keyword>
<proteinExistence type="predicted"/>
<accession>A0A0D8II62</accession>
<dbReference type="InterPro" id="IPR058031">
    <property type="entry name" value="AAA_lid_NorR"/>
</dbReference>
<evidence type="ECO:0000313" key="5">
    <source>
        <dbReference type="EMBL" id="AKL95348.1"/>
    </source>
</evidence>
<dbReference type="KEGG" id="cace:CACET_c19000"/>
<dbReference type="InterPro" id="IPR002197">
    <property type="entry name" value="HTH_Fis"/>
</dbReference>
<dbReference type="SUPFAM" id="SSF52540">
    <property type="entry name" value="P-loop containing nucleoside triphosphate hydrolases"/>
    <property type="match status" value="1"/>
</dbReference>
<dbReference type="Proteomes" id="UP000035704">
    <property type="component" value="Chromosome"/>
</dbReference>
<dbReference type="GO" id="GO:0043565">
    <property type="term" value="F:sequence-specific DNA binding"/>
    <property type="evidence" value="ECO:0007669"/>
    <property type="project" value="InterPro"/>
</dbReference>
<dbReference type="PROSITE" id="PS00688">
    <property type="entry name" value="SIGMA54_INTERACT_3"/>
    <property type="match status" value="1"/>
</dbReference>
<dbReference type="PROSITE" id="PS00675">
    <property type="entry name" value="SIGMA54_INTERACT_1"/>
    <property type="match status" value="1"/>
</dbReference>
<dbReference type="AlphaFoldDB" id="A0A0D8II62"/>
<evidence type="ECO:0000256" key="4">
    <source>
        <dbReference type="ARBA" id="ARBA00023163"/>
    </source>
</evidence>
<reference evidence="5 6" key="1">
    <citation type="submission" date="2014-10" db="EMBL/GenBank/DDBJ databases">
        <title>Genome sequence of Clostridium aceticum DSM 1496.</title>
        <authorList>
            <person name="Poehlein A."/>
            <person name="Schiel-Bengelsdorf B."/>
            <person name="Gottschalk G."/>
            <person name="Duerre P."/>
            <person name="Daniel R."/>
        </authorList>
    </citation>
    <scope>NUCLEOTIDE SEQUENCE [LARGE SCALE GENOMIC DNA]</scope>
    <source>
        <strain evidence="5 6">DSM 1496</strain>
    </source>
</reference>